<proteinExistence type="predicted"/>
<sequence length="77" mass="8945">MTAGMFRKQKVFFRRKYRVITIDYHDRLLLSAESSEAFLKNITEEIIHLMDVLKVSRFILCGVRMGGFIALNAAAEY</sequence>
<evidence type="ECO:0000313" key="2">
    <source>
        <dbReference type="EMBL" id="WDB32023.1"/>
    </source>
</evidence>
<dbReference type="Proteomes" id="UP001219219">
    <property type="component" value="Plasmid pEA7_1"/>
</dbReference>
<protein>
    <submittedName>
        <fullName evidence="2">Alpha/beta hydrolase</fullName>
    </submittedName>
</protein>
<geneLocation type="plasmid" evidence="2 3">
    <name>pEA7_2</name>
</geneLocation>
<geneLocation type="plasmid" evidence="1 3">
    <name>pEA7_1</name>
</geneLocation>
<dbReference type="RefSeq" id="WP_273820512.1">
    <property type="nucleotide sequence ID" value="NZ_CP117563.1"/>
</dbReference>
<organism evidence="2 3">
    <name type="scientific">Escherichia albertii</name>
    <dbReference type="NCBI Taxonomy" id="208962"/>
    <lineage>
        <taxon>Bacteria</taxon>
        <taxon>Pseudomonadati</taxon>
        <taxon>Pseudomonadota</taxon>
        <taxon>Gammaproteobacteria</taxon>
        <taxon>Enterobacterales</taxon>
        <taxon>Enterobacteriaceae</taxon>
        <taxon>Escherichia</taxon>
    </lineage>
</organism>
<dbReference type="SUPFAM" id="SSF53474">
    <property type="entry name" value="alpha/beta-Hydrolases"/>
    <property type="match status" value="1"/>
</dbReference>
<gene>
    <name evidence="1" type="ORF">PS049_24960</name>
    <name evidence="2" type="ORF">PS049_25900</name>
</gene>
<evidence type="ECO:0000313" key="1">
    <source>
        <dbReference type="EMBL" id="WDB31903.1"/>
    </source>
</evidence>
<name>A0AAX3MT84_ESCAL</name>
<keyword evidence="2" id="KW-0614">Plasmid</keyword>
<dbReference type="Proteomes" id="UP001219219">
    <property type="component" value="Plasmid pEA7_2"/>
</dbReference>
<dbReference type="Gene3D" id="3.40.50.1820">
    <property type="entry name" value="alpha/beta hydrolase"/>
    <property type="match status" value="1"/>
</dbReference>
<evidence type="ECO:0000313" key="3">
    <source>
        <dbReference type="Proteomes" id="UP001219219"/>
    </source>
</evidence>
<dbReference type="EMBL" id="CP117564">
    <property type="protein sequence ID" value="WDB32023.1"/>
    <property type="molecule type" value="Genomic_DNA"/>
</dbReference>
<dbReference type="EMBL" id="CP117563">
    <property type="protein sequence ID" value="WDB31903.1"/>
    <property type="molecule type" value="Genomic_DNA"/>
</dbReference>
<reference evidence="2" key="1">
    <citation type="submission" date="2023-02" db="EMBL/GenBank/DDBJ databases">
        <title>Escherichia albertii as a potential enteropathogen in the light of epidemiological and genomic studies.</title>
        <authorList>
            <person name="Leszczynska K."/>
            <person name="Swiecicka I."/>
            <person name="Daniluk T."/>
            <person name="Lebensztejn D."/>
            <person name="Chmielewska S."/>
            <person name="Leszczynska D."/>
            <person name="Gawor J."/>
            <person name="Kliber M."/>
        </authorList>
    </citation>
    <scope>NUCLEOTIDE SEQUENCE</scope>
    <source>
        <strain evidence="2">BIA_7</strain>
        <plasmid evidence="1">pEA7_1</plasmid>
        <plasmid evidence="2">pEA7_2</plasmid>
    </source>
</reference>
<accession>A0AAX3MT84</accession>
<dbReference type="GO" id="GO:0016787">
    <property type="term" value="F:hydrolase activity"/>
    <property type="evidence" value="ECO:0007669"/>
    <property type="project" value="UniProtKB-KW"/>
</dbReference>
<dbReference type="AlphaFoldDB" id="A0AAX3MT84"/>
<keyword evidence="2" id="KW-0378">Hydrolase</keyword>
<dbReference type="InterPro" id="IPR029058">
    <property type="entry name" value="AB_hydrolase_fold"/>
</dbReference>